<keyword evidence="2" id="KW-1185">Reference proteome</keyword>
<comment type="caution">
    <text evidence="1">The sequence shown here is derived from an EMBL/GenBank/DDBJ whole genome shotgun (WGS) entry which is preliminary data.</text>
</comment>
<accession>A0ABD0WLR9</accession>
<reference evidence="1 2" key="1">
    <citation type="submission" date="2024-06" db="EMBL/GenBank/DDBJ databases">
        <authorList>
            <person name="Pan Q."/>
            <person name="Wen M."/>
            <person name="Jouanno E."/>
            <person name="Zahm M."/>
            <person name="Klopp C."/>
            <person name="Cabau C."/>
            <person name="Louis A."/>
            <person name="Berthelot C."/>
            <person name="Parey E."/>
            <person name="Roest Crollius H."/>
            <person name="Montfort J."/>
            <person name="Robinson-Rechavi M."/>
            <person name="Bouchez O."/>
            <person name="Lampietro C."/>
            <person name="Lopez Roques C."/>
            <person name="Donnadieu C."/>
            <person name="Postlethwait J."/>
            <person name="Bobe J."/>
            <person name="Verreycken H."/>
            <person name="Guiguen Y."/>
        </authorList>
    </citation>
    <scope>NUCLEOTIDE SEQUENCE [LARGE SCALE GENOMIC DNA]</scope>
    <source>
        <strain evidence="1">Up_M1</strain>
        <tissue evidence="1">Testis</tissue>
    </source>
</reference>
<gene>
    <name evidence="1" type="ORF">UPYG_G00295730</name>
</gene>
<evidence type="ECO:0000313" key="1">
    <source>
        <dbReference type="EMBL" id="KAL0966476.1"/>
    </source>
</evidence>
<dbReference type="EMBL" id="JAGEUA010000009">
    <property type="protein sequence ID" value="KAL0966476.1"/>
    <property type="molecule type" value="Genomic_DNA"/>
</dbReference>
<organism evidence="1 2">
    <name type="scientific">Umbra pygmaea</name>
    <name type="common">Eastern mudminnow</name>
    <dbReference type="NCBI Taxonomy" id="75934"/>
    <lineage>
        <taxon>Eukaryota</taxon>
        <taxon>Metazoa</taxon>
        <taxon>Chordata</taxon>
        <taxon>Craniata</taxon>
        <taxon>Vertebrata</taxon>
        <taxon>Euteleostomi</taxon>
        <taxon>Actinopterygii</taxon>
        <taxon>Neopterygii</taxon>
        <taxon>Teleostei</taxon>
        <taxon>Protacanthopterygii</taxon>
        <taxon>Esociformes</taxon>
        <taxon>Umbridae</taxon>
        <taxon>Umbra</taxon>
    </lineage>
</organism>
<proteinExistence type="predicted"/>
<protein>
    <submittedName>
        <fullName evidence="1">Uncharacterized protein</fullName>
    </submittedName>
</protein>
<evidence type="ECO:0000313" key="2">
    <source>
        <dbReference type="Proteomes" id="UP001557470"/>
    </source>
</evidence>
<sequence length="104" mass="12174">MNDALQTFYFDHRFETLVGCACSRIVGETMARSEDKGKEWKERCEDWTRKQREFEEDSGKDRDLSWGCWQFSKRNPTLTSAVQRDVEMADPAPCLNLWLQTSDG</sequence>
<dbReference type="AlphaFoldDB" id="A0ABD0WLR9"/>
<dbReference type="Proteomes" id="UP001557470">
    <property type="component" value="Unassembled WGS sequence"/>
</dbReference>
<name>A0ABD0WLR9_UMBPY</name>